<dbReference type="InterPro" id="IPR050357">
    <property type="entry name" value="Arrestin_domain-protein"/>
</dbReference>
<name>A0ABR3BFI7_PHYBL</name>
<sequence length="370" mass="42740">MKLNHLDLKINVETPRIILRGALDESVGCVLRGFVVFCIKETIRVKSLKLRLSGRMRINCTERNCANPRQHKREISVIENEWVFLELAKKCHVLIPDTYRYPFEFVIPGDAPESVKDHCYGSLLYKLKAVAERPGLLTNLVDRQPLDVIRQDNDQDNDMPIQMVNLWQDQMELVITAPRKKVYLGEHVSIDFFIKPLGPGFQVRYISWFLKEYTSFQVDDNTIEAEPKIIRFHRDDQGATIDPYWQKTEVVFIPHSADAVRCDTTSGRLKIEHKVKCTVSVVDEEGHVHDLRVSLPLVIAEVRQEEDEEDLPTYEHAIQTEQYSPTPCTVSSIPAYTAIWLAPQAPDGQNPTTCYTLNNYLNYFKILLRR</sequence>
<dbReference type="PANTHER" id="PTHR11188">
    <property type="entry name" value="ARRESTIN DOMAIN CONTAINING PROTEIN"/>
    <property type="match status" value="1"/>
</dbReference>
<proteinExistence type="predicted"/>
<dbReference type="Gene3D" id="2.60.40.640">
    <property type="match status" value="1"/>
</dbReference>
<dbReference type="InterPro" id="IPR011021">
    <property type="entry name" value="Arrestin-like_N"/>
</dbReference>
<feature type="domain" description="Arrestin C-terminal-like" evidence="1">
    <location>
        <begin position="167"/>
        <end position="304"/>
    </location>
</feature>
<reference evidence="2 3" key="1">
    <citation type="submission" date="2024-04" db="EMBL/GenBank/DDBJ databases">
        <title>Symmetric and asymmetric DNA N6-adenine methylation regulates different biological responses in Mucorales.</title>
        <authorList>
            <consortium name="Lawrence Berkeley National Laboratory"/>
            <person name="Lax C."/>
            <person name="Mondo S.J."/>
            <person name="Osorio-Concepcion M."/>
            <person name="Muszewska A."/>
            <person name="Corrochano-Luque M."/>
            <person name="Gutierrez G."/>
            <person name="Riley R."/>
            <person name="Lipzen A."/>
            <person name="Guo J."/>
            <person name="Hundley H."/>
            <person name="Amirebrahimi M."/>
            <person name="Ng V."/>
            <person name="Lorenzo-Gutierrez D."/>
            <person name="Binder U."/>
            <person name="Yang J."/>
            <person name="Song Y."/>
            <person name="Canovas D."/>
            <person name="Navarro E."/>
            <person name="Freitag M."/>
            <person name="Gabaldon T."/>
            <person name="Grigoriev I.V."/>
            <person name="Corrochano L.M."/>
            <person name="Nicolas F.E."/>
            <person name="Garre V."/>
        </authorList>
    </citation>
    <scope>NUCLEOTIDE SEQUENCE [LARGE SCALE GENOMIC DNA]</scope>
    <source>
        <strain evidence="2 3">L51</strain>
    </source>
</reference>
<dbReference type="SUPFAM" id="SSF81296">
    <property type="entry name" value="E set domains"/>
    <property type="match status" value="1"/>
</dbReference>
<dbReference type="Pfam" id="PF02752">
    <property type="entry name" value="Arrestin_C"/>
    <property type="match status" value="1"/>
</dbReference>
<dbReference type="Proteomes" id="UP001448207">
    <property type="component" value="Unassembled WGS sequence"/>
</dbReference>
<protein>
    <recommendedName>
        <fullName evidence="1">Arrestin C-terminal-like domain-containing protein</fullName>
    </recommendedName>
</protein>
<dbReference type="InterPro" id="IPR014756">
    <property type="entry name" value="Ig_E-set"/>
</dbReference>
<comment type="caution">
    <text evidence="2">The sequence shown here is derived from an EMBL/GenBank/DDBJ whole genome shotgun (WGS) entry which is preliminary data.</text>
</comment>
<evidence type="ECO:0000313" key="2">
    <source>
        <dbReference type="EMBL" id="KAL0097563.1"/>
    </source>
</evidence>
<dbReference type="EMBL" id="JBCLYO010000001">
    <property type="protein sequence ID" value="KAL0097563.1"/>
    <property type="molecule type" value="Genomic_DNA"/>
</dbReference>
<dbReference type="Pfam" id="PF00339">
    <property type="entry name" value="Arrestin_N"/>
    <property type="match status" value="1"/>
</dbReference>
<organism evidence="2 3">
    <name type="scientific">Phycomyces blakesleeanus</name>
    <dbReference type="NCBI Taxonomy" id="4837"/>
    <lineage>
        <taxon>Eukaryota</taxon>
        <taxon>Fungi</taxon>
        <taxon>Fungi incertae sedis</taxon>
        <taxon>Mucoromycota</taxon>
        <taxon>Mucoromycotina</taxon>
        <taxon>Mucoromycetes</taxon>
        <taxon>Mucorales</taxon>
        <taxon>Phycomycetaceae</taxon>
        <taxon>Phycomyces</taxon>
    </lineage>
</organism>
<evidence type="ECO:0000313" key="3">
    <source>
        <dbReference type="Proteomes" id="UP001448207"/>
    </source>
</evidence>
<gene>
    <name evidence="2" type="ORF">J3Q64DRAFT_1631027</name>
</gene>
<dbReference type="SMART" id="SM01017">
    <property type="entry name" value="Arrestin_C"/>
    <property type="match status" value="1"/>
</dbReference>
<keyword evidence="3" id="KW-1185">Reference proteome</keyword>
<dbReference type="InterPro" id="IPR011022">
    <property type="entry name" value="Arrestin_C-like"/>
</dbReference>
<dbReference type="PANTHER" id="PTHR11188:SF17">
    <property type="entry name" value="FI21816P1"/>
    <property type="match status" value="1"/>
</dbReference>
<evidence type="ECO:0000259" key="1">
    <source>
        <dbReference type="SMART" id="SM01017"/>
    </source>
</evidence>
<dbReference type="InterPro" id="IPR014752">
    <property type="entry name" value="Arrestin-like_C"/>
</dbReference>
<accession>A0ABR3BFI7</accession>